<gene>
    <name evidence="2" type="primary">hypC</name>
    <name evidence="2" type="ORF">GQ588_08575</name>
</gene>
<proteinExistence type="inferred from homology"/>
<dbReference type="PRINTS" id="PR00445">
    <property type="entry name" value="HUPFHYPC"/>
</dbReference>
<evidence type="ECO:0000313" key="2">
    <source>
        <dbReference type="EMBL" id="QHA00682.1"/>
    </source>
</evidence>
<organism evidence="2 3">
    <name type="scientific">Dehalobacter restrictus</name>
    <dbReference type="NCBI Taxonomy" id="55583"/>
    <lineage>
        <taxon>Bacteria</taxon>
        <taxon>Bacillati</taxon>
        <taxon>Bacillota</taxon>
        <taxon>Clostridia</taxon>
        <taxon>Eubacteriales</taxon>
        <taxon>Desulfitobacteriaceae</taxon>
        <taxon>Dehalobacter</taxon>
    </lineage>
</organism>
<dbReference type="InterPro" id="IPR019812">
    <property type="entry name" value="Hydgase_assmbl_chp_CS"/>
</dbReference>
<dbReference type="Gene3D" id="2.30.30.140">
    <property type="match status" value="1"/>
</dbReference>
<name>A0A857DJL4_9FIRM</name>
<reference evidence="2 3" key="1">
    <citation type="submission" date="2019-12" db="EMBL/GenBank/DDBJ databases">
        <title>Sequence classification of anaerobic respiratory reductive dehalogenases: First we see many, then we see few.</title>
        <authorList>
            <person name="Molenda O."/>
            <person name="Puentes Jacome L.A."/>
            <person name="Cao X."/>
            <person name="Nesbo C.L."/>
            <person name="Tang S."/>
            <person name="Morson N."/>
            <person name="Patron J."/>
            <person name="Lomheim L."/>
            <person name="Wishart D.S."/>
            <person name="Edwards E.A."/>
        </authorList>
    </citation>
    <scope>NUCLEOTIDE SEQUENCE [LARGE SCALE GENOMIC DNA]</scope>
    <source>
        <strain evidence="2 3">12DCA</strain>
    </source>
</reference>
<protein>
    <submittedName>
        <fullName evidence="2">HypC/HybG/HupF family hydrogenase formation chaperone</fullName>
    </submittedName>
</protein>
<sequence length="74" mass="8003">MCVAVPGKVVEVNDFTGKVDFQGNIIDVNMALVDAQAGDYVLVHAGCAIEVIQKDTADEILELFAELESLKYES</sequence>
<dbReference type="Pfam" id="PF01455">
    <property type="entry name" value="HupF_HypC"/>
    <property type="match status" value="1"/>
</dbReference>
<dbReference type="AlphaFoldDB" id="A0A857DJL4"/>
<dbReference type="GO" id="GO:0005506">
    <property type="term" value="F:iron ion binding"/>
    <property type="evidence" value="ECO:0007669"/>
    <property type="project" value="TreeGrafter"/>
</dbReference>
<accession>A0A857DJL4</accession>
<dbReference type="PROSITE" id="PS01097">
    <property type="entry name" value="HUPF_HYPC"/>
    <property type="match status" value="1"/>
</dbReference>
<dbReference type="GO" id="GO:0051604">
    <property type="term" value="P:protein maturation"/>
    <property type="evidence" value="ECO:0007669"/>
    <property type="project" value="TreeGrafter"/>
</dbReference>
<dbReference type="EMBL" id="CP046996">
    <property type="protein sequence ID" value="QHA00682.1"/>
    <property type="molecule type" value="Genomic_DNA"/>
</dbReference>
<comment type="similarity">
    <text evidence="1">Belongs to the HupF/HypC family.</text>
</comment>
<dbReference type="Proteomes" id="UP000430508">
    <property type="component" value="Chromosome"/>
</dbReference>
<evidence type="ECO:0000313" key="3">
    <source>
        <dbReference type="Proteomes" id="UP000430508"/>
    </source>
</evidence>
<dbReference type="PANTHER" id="PTHR35177">
    <property type="entry name" value="HYDROGENASE MATURATION FACTOR HYBG"/>
    <property type="match status" value="1"/>
</dbReference>
<dbReference type="NCBIfam" id="TIGR00074">
    <property type="entry name" value="hypC_hupF"/>
    <property type="match status" value="1"/>
</dbReference>
<dbReference type="GO" id="GO:1902670">
    <property type="term" value="F:carbon dioxide binding"/>
    <property type="evidence" value="ECO:0007669"/>
    <property type="project" value="TreeGrafter"/>
</dbReference>
<dbReference type="PANTHER" id="PTHR35177:SF2">
    <property type="entry name" value="HYDROGENASE MATURATION FACTOR HYBG"/>
    <property type="match status" value="1"/>
</dbReference>
<evidence type="ECO:0000256" key="1">
    <source>
        <dbReference type="ARBA" id="ARBA00006018"/>
    </source>
</evidence>
<dbReference type="RefSeq" id="WP_015042845.1">
    <property type="nucleotide sequence ID" value="NZ_CP046996.1"/>
</dbReference>
<dbReference type="SUPFAM" id="SSF159127">
    <property type="entry name" value="HupF/HypC-like"/>
    <property type="match status" value="1"/>
</dbReference>
<dbReference type="InterPro" id="IPR001109">
    <property type="entry name" value="Hydrogenase_HupF/HypC"/>
</dbReference>